<sequence>MAEDNSMLEDVQIVNNEASRQIDVTVDGQPFTSWCYWEKLKKPVLYPLRADDGRVVTRSYPEKFVPGERVDHPHQLSCWFNYGDVNGDDFWGNSDSVDQTKGHFGVIIQRSVDNVTSGKGEGHIEVSMDWVGSAGLPLLKEHDLVYFRARPGLRIIDRVMTLTAQEQKVVFNDTKEGAFGIRVTRSLEEPSTEPLKYVDERGEVTEVAKLDNTGVKGSYLSSEGKVDEKEVWASRAKWCILRGPVDNKEVTIGVFDHPKNVGYPTYWHARGYGLFAANPFGWKTFTNGAEELQFTLAPGESTTLRYRILIASSSLDKEATDKLYDTWLKEIGE</sequence>
<dbReference type="InterPro" id="IPR029475">
    <property type="entry name" value="DUF6807"/>
</dbReference>
<proteinExistence type="predicted"/>
<comment type="caution">
    <text evidence="1">The sequence shown here is derived from an EMBL/GenBank/DDBJ whole genome shotgun (WGS) entry which is preliminary data.</text>
</comment>
<evidence type="ECO:0000313" key="2">
    <source>
        <dbReference type="Proteomes" id="UP000179129"/>
    </source>
</evidence>
<name>A0A1F5YR54_9BACT</name>
<dbReference type="STRING" id="1817867.A3F83_15955"/>
<evidence type="ECO:0000313" key="1">
    <source>
        <dbReference type="EMBL" id="OGG02606.1"/>
    </source>
</evidence>
<dbReference type="Pfam" id="PF14100">
    <property type="entry name" value="DUF6807"/>
    <property type="match status" value="1"/>
</dbReference>
<reference evidence="1 2" key="1">
    <citation type="journal article" date="2016" name="Nat. Commun.">
        <title>Thousands of microbial genomes shed light on interconnected biogeochemical processes in an aquifer system.</title>
        <authorList>
            <person name="Anantharaman K."/>
            <person name="Brown C.T."/>
            <person name="Hug L.A."/>
            <person name="Sharon I."/>
            <person name="Castelle C.J."/>
            <person name="Probst A.J."/>
            <person name="Thomas B.C."/>
            <person name="Singh A."/>
            <person name="Wilkins M.J."/>
            <person name="Karaoz U."/>
            <person name="Brodie E.L."/>
            <person name="Williams K.H."/>
            <person name="Hubbard S.S."/>
            <person name="Banfield J.F."/>
        </authorList>
    </citation>
    <scope>NUCLEOTIDE SEQUENCE [LARGE SCALE GENOMIC DNA]</scope>
</reference>
<dbReference type="Proteomes" id="UP000179129">
    <property type="component" value="Unassembled WGS sequence"/>
</dbReference>
<protein>
    <recommendedName>
        <fullName evidence="3">Methane oxygenase PmoA</fullName>
    </recommendedName>
</protein>
<dbReference type="EMBL" id="MFIX01000182">
    <property type="protein sequence ID" value="OGG02606.1"/>
    <property type="molecule type" value="Genomic_DNA"/>
</dbReference>
<gene>
    <name evidence="1" type="ORF">A3F83_15955</name>
</gene>
<accession>A0A1F5YR54</accession>
<dbReference type="AlphaFoldDB" id="A0A1F5YR54"/>
<evidence type="ECO:0008006" key="3">
    <source>
        <dbReference type="Google" id="ProtNLM"/>
    </source>
</evidence>
<organism evidence="1 2">
    <name type="scientific">Candidatus Glassbacteria bacterium RIFCSPLOWO2_12_FULL_58_11</name>
    <dbReference type="NCBI Taxonomy" id="1817867"/>
    <lineage>
        <taxon>Bacteria</taxon>
        <taxon>Candidatus Glassiibacteriota</taxon>
    </lineage>
</organism>